<dbReference type="NCBIfam" id="NF033631">
    <property type="entry name" value="SLATT_5"/>
    <property type="match status" value="1"/>
</dbReference>
<keyword evidence="1" id="KW-0812">Transmembrane</keyword>
<organism evidence="3 4">
    <name type="scientific">Vibrio parahaemolyticus</name>
    <dbReference type="NCBI Taxonomy" id="670"/>
    <lineage>
        <taxon>Bacteria</taxon>
        <taxon>Pseudomonadati</taxon>
        <taxon>Pseudomonadota</taxon>
        <taxon>Gammaproteobacteria</taxon>
        <taxon>Vibrionales</taxon>
        <taxon>Vibrionaceae</taxon>
        <taxon>Vibrio</taxon>
    </lineage>
</organism>
<keyword evidence="1" id="KW-0472">Membrane</keyword>
<name>A0AA47JDY2_VIBPH</name>
<feature type="transmembrane region" description="Helical" evidence="1">
    <location>
        <begin position="65"/>
        <end position="83"/>
    </location>
</feature>
<sequence>MKKEQNYNNLYKKIDATSKTRFHASRRLKGHAKFSTYSVVLISLALILISLMQAYELGNNINSELVGLIQVFSSVSVLVYSLLIDKNDYSNLAEKMYSCAAQLGELKQEIYPMLDKKFEEKDYQKYRVEYNRILKLYETHSTNDFRADYLRAQLDMPEHYPMKWPQRKKIQSQVIWALFWNHLSYITLILILGYVVCWLWFG</sequence>
<evidence type="ECO:0000259" key="2">
    <source>
        <dbReference type="Pfam" id="PF18160"/>
    </source>
</evidence>
<dbReference type="AlphaFoldDB" id="A0AA47JDY2"/>
<dbReference type="RefSeq" id="WP_069536380.1">
    <property type="nucleotide sequence ID" value="NZ_CP114194.1"/>
</dbReference>
<feature type="transmembrane region" description="Helical" evidence="1">
    <location>
        <begin position="34"/>
        <end position="53"/>
    </location>
</feature>
<dbReference type="Pfam" id="PF18160">
    <property type="entry name" value="SLATT_5"/>
    <property type="match status" value="1"/>
</dbReference>
<evidence type="ECO:0000313" key="3">
    <source>
        <dbReference type="EMBL" id="WAT88974.1"/>
    </source>
</evidence>
<dbReference type="EMBL" id="CP114194">
    <property type="protein sequence ID" value="WAT88974.1"/>
    <property type="molecule type" value="Genomic_DNA"/>
</dbReference>
<proteinExistence type="predicted"/>
<reference evidence="3" key="1">
    <citation type="submission" date="2022-12" db="EMBL/GenBank/DDBJ databases">
        <title>Vibrio parahaemolyticus become highly virulent by producing novel Tc toxins.</title>
        <authorList>
            <person name="Yang F."/>
            <person name="You Y."/>
            <person name="Lai Q."/>
            <person name="Xu L."/>
            <person name="Li F."/>
        </authorList>
    </citation>
    <scope>NUCLEOTIDE SEQUENCE</scope>
    <source>
        <strain evidence="3">Vp-HL-202005</strain>
    </source>
</reference>
<protein>
    <submittedName>
        <fullName evidence="3">SLATT domain-containing protein</fullName>
    </submittedName>
</protein>
<keyword evidence="1" id="KW-1133">Transmembrane helix</keyword>
<dbReference type="Proteomes" id="UP001156560">
    <property type="component" value="Chromosome 1"/>
</dbReference>
<feature type="transmembrane region" description="Helical" evidence="1">
    <location>
        <begin position="174"/>
        <end position="201"/>
    </location>
</feature>
<feature type="domain" description="SMODS and SLOG-associating 2TM effector" evidence="2">
    <location>
        <begin position="6"/>
        <end position="191"/>
    </location>
</feature>
<evidence type="ECO:0000313" key="4">
    <source>
        <dbReference type="Proteomes" id="UP001156560"/>
    </source>
</evidence>
<gene>
    <name evidence="3" type="ORF">O1Q84_09825</name>
</gene>
<accession>A0AA47JDY2</accession>
<dbReference type="InterPro" id="IPR041115">
    <property type="entry name" value="SLATT_5"/>
</dbReference>
<evidence type="ECO:0000256" key="1">
    <source>
        <dbReference type="SAM" id="Phobius"/>
    </source>
</evidence>